<dbReference type="HOGENOM" id="CLU_837293_0_0_1"/>
<accession>A0A0D2AB63</accession>
<name>A0A0D2AB63_9PEZI</name>
<evidence type="ECO:0000313" key="3">
    <source>
        <dbReference type="Proteomes" id="UP000053259"/>
    </source>
</evidence>
<gene>
    <name evidence="2" type="ORF">PV09_04826</name>
</gene>
<dbReference type="VEuPathDB" id="FungiDB:PV09_04826"/>
<evidence type="ECO:0000313" key="2">
    <source>
        <dbReference type="EMBL" id="KIW03998.1"/>
    </source>
</evidence>
<dbReference type="Proteomes" id="UP000053259">
    <property type="component" value="Unassembled WGS sequence"/>
</dbReference>
<feature type="coiled-coil region" evidence="1">
    <location>
        <begin position="283"/>
        <end position="310"/>
    </location>
</feature>
<dbReference type="InParanoid" id="A0A0D2AB63"/>
<keyword evidence="3" id="KW-1185">Reference proteome</keyword>
<dbReference type="AlphaFoldDB" id="A0A0D2AB63"/>
<keyword evidence="1" id="KW-0175">Coiled coil</keyword>
<sequence length="332" mass="37214">MSNCARQDAPPDDPLQLLEVTEQHGFRPFLTSGEDIPSFHVVVVALDAGQHVHHELVDVLHDVKRETGVRYFLLRRPSDEKDARGADFQEDGVTRTIVWLGPARDDSDAAVRCVSRLYNTPASSRPRKLWSRREGQALWDLAERPIWRCLSPRVLAASCRTWLYCGTQGVPWAALLSLRRMLLELSSTGRMAHHQFAHAIHGSQASRIVEATLSILANELSNGQQDFPPPAASLMPQSGMPSGMNELSSHLDTSIRAAETRWLMLDQSVKPLPMIESMSEAELDAEIARYAQLLQQMDIMEADLEHLDNLTTHVRCRQHEARTPRGSPEISP</sequence>
<proteinExistence type="predicted"/>
<reference evidence="2 3" key="1">
    <citation type="submission" date="2015-01" db="EMBL/GenBank/DDBJ databases">
        <title>The Genome Sequence of Ochroconis gallopava CBS43764.</title>
        <authorList>
            <consortium name="The Broad Institute Genomics Platform"/>
            <person name="Cuomo C."/>
            <person name="de Hoog S."/>
            <person name="Gorbushina A."/>
            <person name="Stielow B."/>
            <person name="Teixiera M."/>
            <person name="Abouelleil A."/>
            <person name="Chapman S.B."/>
            <person name="Priest M."/>
            <person name="Young S.K."/>
            <person name="Wortman J."/>
            <person name="Nusbaum C."/>
            <person name="Birren B."/>
        </authorList>
    </citation>
    <scope>NUCLEOTIDE SEQUENCE [LARGE SCALE GENOMIC DNA]</scope>
    <source>
        <strain evidence="2 3">CBS 43764</strain>
    </source>
</reference>
<organism evidence="2 3">
    <name type="scientific">Verruconis gallopava</name>
    <dbReference type="NCBI Taxonomy" id="253628"/>
    <lineage>
        <taxon>Eukaryota</taxon>
        <taxon>Fungi</taxon>
        <taxon>Dikarya</taxon>
        <taxon>Ascomycota</taxon>
        <taxon>Pezizomycotina</taxon>
        <taxon>Dothideomycetes</taxon>
        <taxon>Pleosporomycetidae</taxon>
        <taxon>Venturiales</taxon>
        <taxon>Sympoventuriaceae</taxon>
        <taxon>Verruconis</taxon>
    </lineage>
</organism>
<protein>
    <submittedName>
        <fullName evidence="2">Uncharacterized protein</fullName>
    </submittedName>
</protein>
<dbReference type="EMBL" id="KN847542">
    <property type="protein sequence ID" value="KIW03998.1"/>
    <property type="molecule type" value="Genomic_DNA"/>
</dbReference>
<evidence type="ECO:0000256" key="1">
    <source>
        <dbReference type="SAM" id="Coils"/>
    </source>
</evidence>
<dbReference type="RefSeq" id="XP_016213867.1">
    <property type="nucleotide sequence ID" value="XM_016358249.1"/>
</dbReference>
<dbReference type="GeneID" id="27312799"/>